<dbReference type="InterPro" id="IPR006574">
    <property type="entry name" value="PRY"/>
</dbReference>
<dbReference type="InterPro" id="IPR003877">
    <property type="entry name" value="SPRY_dom"/>
</dbReference>
<keyword evidence="2" id="KW-0528">Neurotoxin</keyword>
<dbReference type="Gene3D" id="2.60.120.920">
    <property type="match status" value="1"/>
</dbReference>
<dbReference type="PROSITE" id="PS50188">
    <property type="entry name" value="B302_SPRY"/>
    <property type="match status" value="1"/>
</dbReference>
<reference evidence="8" key="1">
    <citation type="submission" date="2025-08" db="UniProtKB">
        <authorList>
            <consortium name="RefSeq"/>
        </authorList>
    </citation>
    <scope>IDENTIFICATION</scope>
</reference>
<evidence type="ECO:0000256" key="5">
    <source>
        <dbReference type="SAM" id="Phobius"/>
    </source>
</evidence>
<keyword evidence="2" id="KW-0800">Toxin</keyword>
<dbReference type="Pfam" id="PF00622">
    <property type="entry name" value="SPRY"/>
    <property type="match status" value="1"/>
</dbReference>
<feature type="region of interest" description="Disordered" evidence="4">
    <location>
        <begin position="1"/>
        <end position="28"/>
    </location>
</feature>
<dbReference type="InterPro" id="IPR013320">
    <property type="entry name" value="ConA-like_dom_sf"/>
</dbReference>
<feature type="compositionally biased region" description="Basic and acidic residues" evidence="4">
    <location>
        <begin position="1"/>
        <end position="12"/>
    </location>
</feature>
<dbReference type="InterPro" id="IPR050143">
    <property type="entry name" value="TRIM/RBCC"/>
</dbReference>
<evidence type="ECO:0000313" key="8">
    <source>
        <dbReference type="RefSeq" id="XP_015270441.1"/>
    </source>
</evidence>
<proteinExistence type="inferred from homology"/>
<evidence type="ECO:0000313" key="7">
    <source>
        <dbReference type="Proteomes" id="UP000694871"/>
    </source>
</evidence>
<dbReference type="InterPro" id="IPR001870">
    <property type="entry name" value="B30.2/SPRY"/>
</dbReference>
<keyword evidence="5" id="KW-0472">Membrane</keyword>
<evidence type="ECO:0000256" key="3">
    <source>
        <dbReference type="ARBA" id="ARBA00034460"/>
    </source>
</evidence>
<dbReference type="Proteomes" id="UP000694871">
    <property type="component" value="Unplaced"/>
</dbReference>
<dbReference type="InterPro" id="IPR043136">
    <property type="entry name" value="B30.2/SPRY_sf"/>
</dbReference>
<evidence type="ECO:0000256" key="2">
    <source>
        <dbReference type="ARBA" id="ARBA00022699"/>
    </source>
</evidence>
<organism evidence="7 8">
    <name type="scientific">Gekko japonicus</name>
    <name type="common">Schlegel's Japanese gecko</name>
    <dbReference type="NCBI Taxonomy" id="146911"/>
    <lineage>
        <taxon>Eukaryota</taxon>
        <taxon>Metazoa</taxon>
        <taxon>Chordata</taxon>
        <taxon>Craniata</taxon>
        <taxon>Vertebrata</taxon>
        <taxon>Euteleostomi</taxon>
        <taxon>Lepidosauria</taxon>
        <taxon>Squamata</taxon>
        <taxon>Bifurcata</taxon>
        <taxon>Gekkota</taxon>
        <taxon>Gekkonidae</taxon>
        <taxon>Gekkoninae</taxon>
        <taxon>Gekko</taxon>
    </lineage>
</organism>
<accession>A0ABM1K9Q4</accession>
<dbReference type="GeneID" id="107113607"/>
<feature type="domain" description="B30.2/SPRY" evidence="6">
    <location>
        <begin position="86"/>
        <end position="273"/>
    </location>
</feature>
<keyword evidence="5" id="KW-1133">Transmembrane helix</keyword>
<dbReference type="InterPro" id="IPR003879">
    <property type="entry name" value="Butyrophylin_SPRY"/>
</dbReference>
<gene>
    <name evidence="8" type="primary">LOC107113607</name>
</gene>
<dbReference type="PANTHER" id="PTHR24103">
    <property type="entry name" value="E3 UBIQUITIN-PROTEIN LIGASE TRIM"/>
    <property type="match status" value="1"/>
</dbReference>
<feature type="transmembrane region" description="Helical" evidence="5">
    <location>
        <begin position="38"/>
        <end position="59"/>
    </location>
</feature>
<dbReference type="PRINTS" id="PR01407">
    <property type="entry name" value="BUTYPHLNCDUF"/>
</dbReference>
<sequence>MEGRDSQKDPGLRRRKELHTPPSDGTQASSLKIHRWKIILGVLMLGSLTLKLVVTVIILSGSQCNHTLKEPEGLWKNQTSKISTFVEEKVPERGLCTPFQTFSYANVILDRDSASSGLIIYPDQKSVKLDSLPQNIPRFQDIYHARACVRGHEGFTSGQHWWEVWVMAGEVWSLGLVRESVYSSNFVPDLNCMPWLIGNCVGDCPYPSLFHPAFKVGNIKVFLDYAKGLVVFYVDNNLFTTVLTTSFSDEKIYPVFCLGVGTHLQLSYAGQPFYWLGTIYTVPWYEPTGFSP</sequence>
<evidence type="ECO:0000259" key="6">
    <source>
        <dbReference type="PROSITE" id="PS50188"/>
    </source>
</evidence>
<dbReference type="SMART" id="SM00589">
    <property type="entry name" value="PRY"/>
    <property type="match status" value="1"/>
</dbReference>
<keyword evidence="5" id="KW-0812">Transmembrane</keyword>
<evidence type="ECO:0000256" key="4">
    <source>
        <dbReference type="SAM" id="MobiDB-lite"/>
    </source>
</evidence>
<dbReference type="RefSeq" id="XP_015270441.1">
    <property type="nucleotide sequence ID" value="XM_015414955.1"/>
</dbReference>
<evidence type="ECO:0000256" key="1">
    <source>
        <dbReference type="ARBA" id="ARBA00009651"/>
    </source>
</evidence>
<dbReference type="SUPFAM" id="SSF49899">
    <property type="entry name" value="Concanavalin A-like lectins/glucanases"/>
    <property type="match status" value="1"/>
</dbReference>
<name>A0ABM1K9Q4_GEKJA</name>
<protein>
    <submittedName>
        <fullName evidence="8">Ohanin-like protein</fullName>
    </submittedName>
</protein>
<keyword evidence="7" id="KW-1185">Reference proteome</keyword>
<comment type="function">
    <text evidence="3">Neurotoxin that produces dose-dependent hypolocomotion and hyperalgesia in mice. May directly act on the central nervous system, as it is 6500-fold more potent when administered intracerebroventricularly than intraperitoneal.</text>
</comment>
<dbReference type="Pfam" id="PF13765">
    <property type="entry name" value="PRY"/>
    <property type="match status" value="1"/>
</dbReference>
<comment type="similarity">
    <text evidence="1">Belongs to the ohanin/vespryn family.</text>
</comment>